<organism evidence="1 2">
    <name type="scientific">Gynuella sunshinyii YC6258</name>
    <dbReference type="NCBI Taxonomy" id="1445510"/>
    <lineage>
        <taxon>Bacteria</taxon>
        <taxon>Pseudomonadati</taxon>
        <taxon>Pseudomonadota</taxon>
        <taxon>Gammaproteobacteria</taxon>
        <taxon>Oceanospirillales</taxon>
        <taxon>Saccharospirillaceae</taxon>
        <taxon>Gynuella</taxon>
    </lineage>
</organism>
<name>A0A0C5VPG7_9GAMM</name>
<dbReference type="KEGG" id="gsn:YC6258_00103"/>
<keyword evidence="2" id="KW-1185">Reference proteome</keyword>
<dbReference type="HOGENOM" id="CLU_3310499_0_0_6"/>
<accession>A0A0C5VPG7</accession>
<gene>
    <name evidence="1" type="ORF">YC6258_00103</name>
</gene>
<reference evidence="1 2" key="1">
    <citation type="submission" date="2014-01" db="EMBL/GenBank/DDBJ databases">
        <title>Full genme sequencing of cellulolytic bacterium Gynuella sunshinyii YC6258T gen. nov., sp. nov.</title>
        <authorList>
            <person name="Khan H."/>
            <person name="Chung E.J."/>
            <person name="Chung Y.R."/>
        </authorList>
    </citation>
    <scope>NUCLEOTIDE SEQUENCE [LARGE SCALE GENOMIC DNA]</scope>
    <source>
        <strain evidence="1 2">YC6258</strain>
    </source>
</reference>
<dbReference type="AlphaFoldDB" id="A0A0C5VPG7"/>
<protein>
    <submittedName>
        <fullName evidence="1">Uncharacterized protein</fullName>
    </submittedName>
</protein>
<evidence type="ECO:0000313" key="2">
    <source>
        <dbReference type="Proteomes" id="UP000032266"/>
    </source>
</evidence>
<dbReference type="EMBL" id="CP007142">
    <property type="protein sequence ID" value="AJQ92159.1"/>
    <property type="molecule type" value="Genomic_DNA"/>
</dbReference>
<sequence length="39" mass="4574">MRQAWGVLVWGIVKARKADFRVSSYDPDAEWRVFGFDLT</sequence>
<dbReference type="STRING" id="1445510.YC6258_00103"/>
<proteinExistence type="predicted"/>
<dbReference type="Proteomes" id="UP000032266">
    <property type="component" value="Chromosome"/>
</dbReference>
<evidence type="ECO:0000313" key="1">
    <source>
        <dbReference type="EMBL" id="AJQ92159.1"/>
    </source>
</evidence>